<gene>
    <name evidence="1" type="ORF">J1605_000669</name>
</gene>
<reference evidence="1 2" key="1">
    <citation type="submission" date="2022-11" db="EMBL/GenBank/DDBJ databases">
        <title>Whole genome sequence of Eschrichtius robustus ER-17-0199.</title>
        <authorList>
            <person name="Bruniche-Olsen A."/>
            <person name="Black A.N."/>
            <person name="Fields C.J."/>
            <person name="Walden K."/>
            <person name="Dewoody J.A."/>
        </authorList>
    </citation>
    <scope>NUCLEOTIDE SEQUENCE [LARGE SCALE GENOMIC DNA]</scope>
    <source>
        <strain evidence="1">ER-17-0199</strain>
        <tissue evidence="1">Blubber</tissue>
    </source>
</reference>
<dbReference type="AlphaFoldDB" id="A0AB34GK22"/>
<protein>
    <submittedName>
        <fullName evidence="1">Uncharacterized protein</fullName>
    </submittedName>
</protein>
<accession>A0AB34GK22</accession>
<organism evidence="1 2">
    <name type="scientific">Eschrichtius robustus</name>
    <name type="common">California gray whale</name>
    <name type="synonym">Eschrichtius gibbosus</name>
    <dbReference type="NCBI Taxonomy" id="9764"/>
    <lineage>
        <taxon>Eukaryota</taxon>
        <taxon>Metazoa</taxon>
        <taxon>Chordata</taxon>
        <taxon>Craniata</taxon>
        <taxon>Vertebrata</taxon>
        <taxon>Euteleostomi</taxon>
        <taxon>Mammalia</taxon>
        <taxon>Eutheria</taxon>
        <taxon>Laurasiatheria</taxon>
        <taxon>Artiodactyla</taxon>
        <taxon>Whippomorpha</taxon>
        <taxon>Cetacea</taxon>
        <taxon>Mysticeti</taxon>
        <taxon>Eschrichtiidae</taxon>
        <taxon>Eschrichtius</taxon>
    </lineage>
</organism>
<keyword evidence="2" id="KW-1185">Reference proteome</keyword>
<evidence type="ECO:0000313" key="1">
    <source>
        <dbReference type="EMBL" id="KAJ8780626.1"/>
    </source>
</evidence>
<sequence length="177" mass="19203">MSWNTAALPARLPQHPGSCERGRGWCRDRVERRPGDGIVGHAKLRRLLVLCHLGLTTVPLRSGLPLSCRAISQNLRAPFPGQGWTLGHCPARDEAGMAPRERFWPTCPEGGGEREKGRWPDTVAMLLGRAVPCPPDRCLCLDIQGAAQHYPLGSPEWSAVCCGPSGVLQAWTPVEGS</sequence>
<dbReference type="EMBL" id="JAIQCJ010002152">
    <property type="protein sequence ID" value="KAJ8780626.1"/>
    <property type="molecule type" value="Genomic_DNA"/>
</dbReference>
<name>A0AB34GK22_ESCRO</name>
<evidence type="ECO:0000313" key="2">
    <source>
        <dbReference type="Proteomes" id="UP001159641"/>
    </source>
</evidence>
<dbReference type="Proteomes" id="UP001159641">
    <property type="component" value="Unassembled WGS sequence"/>
</dbReference>
<proteinExistence type="predicted"/>
<comment type="caution">
    <text evidence="1">The sequence shown here is derived from an EMBL/GenBank/DDBJ whole genome shotgun (WGS) entry which is preliminary data.</text>
</comment>